<protein>
    <recommendedName>
        <fullName evidence="1">DUF5615 domain-containing protein</fullName>
    </recommendedName>
</protein>
<reference evidence="2 3" key="1">
    <citation type="submission" date="2020-04" db="EMBL/GenBank/DDBJ databases">
        <title>Genome sequencing of novel species.</title>
        <authorList>
            <person name="Heo J."/>
            <person name="Kim S.-J."/>
            <person name="Kim J.-S."/>
            <person name="Hong S.-B."/>
            <person name="Kwon S.-W."/>
        </authorList>
    </citation>
    <scope>NUCLEOTIDE SEQUENCE [LARGE SCALE GENOMIC DNA]</scope>
    <source>
        <strain evidence="2 3">CJU-R4</strain>
    </source>
</reference>
<dbReference type="AlphaFoldDB" id="A0A7L5DRZ5"/>
<organism evidence="2 3">
    <name type="scientific">Spirosoma rhododendri</name>
    <dbReference type="NCBI Taxonomy" id="2728024"/>
    <lineage>
        <taxon>Bacteria</taxon>
        <taxon>Pseudomonadati</taxon>
        <taxon>Bacteroidota</taxon>
        <taxon>Cytophagia</taxon>
        <taxon>Cytophagales</taxon>
        <taxon>Cytophagaceae</taxon>
        <taxon>Spirosoma</taxon>
    </lineage>
</organism>
<sequence length="112" mass="12769">MKILLDENVPKKLRFRLKSRLGVTEVQTVRDMGWTGRKNGELLGLLTLNGFNLLITIDKSLYKQQNLDNFSVTVVVLNVKTTRYEDIQPIFNQLFDTILSPPPGKVVILTPQ</sequence>
<dbReference type="InterPro" id="IPR041049">
    <property type="entry name" value="DUF5615"/>
</dbReference>
<proteinExistence type="predicted"/>
<accession>A0A7L5DRZ5</accession>
<evidence type="ECO:0000313" key="2">
    <source>
        <dbReference type="EMBL" id="QJD80905.1"/>
    </source>
</evidence>
<name>A0A7L5DRZ5_9BACT</name>
<dbReference type="EMBL" id="CP051677">
    <property type="protein sequence ID" value="QJD80905.1"/>
    <property type="molecule type" value="Genomic_DNA"/>
</dbReference>
<feature type="domain" description="DUF5615" evidence="1">
    <location>
        <begin position="1"/>
        <end position="110"/>
    </location>
</feature>
<dbReference type="RefSeq" id="WP_169552924.1">
    <property type="nucleotide sequence ID" value="NZ_CP051677.1"/>
</dbReference>
<gene>
    <name evidence="2" type="ORF">HH216_22635</name>
</gene>
<evidence type="ECO:0000259" key="1">
    <source>
        <dbReference type="Pfam" id="PF18480"/>
    </source>
</evidence>
<dbReference type="Proteomes" id="UP000501128">
    <property type="component" value="Chromosome"/>
</dbReference>
<dbReference type="KEGG" id="srho:HH216_22635"/>
<evidence type="ECO:0000313" key="3">
    <source>
        <dbReference type="Proteomes" id="UP000501128"/>
    </source>
</evidence>
<keyword evidence="3" id="KW-1185">Reference proteome</keyword>
<dbReference type="Pfam" id="PF18480">
    <property type="entry name" value="DUF5615"/>
    <property type="match status" value="1"/>
</dbReference>